<reference evidence="13" key="1">
    <citation type="submission" date="2022-11" db="EMBL/GenBank/DDBJ databases">
        <title>Genome Resource of Sclerotinia nivalis Strain SnTB1, a Plant Pathogen Isolated from American Ginseng.</title>
        <authorList>
            <person name="Fan S."/>
        </authorList>
    </citation>
    <scope>NUCLEOTIDE SEQUENCE</scope>
    <source>
        <strain evidence="13">SnTB1</strain>
    </source>
</reference>
<dbReference type="OrthoDB" id="1431934at2759"/>
<feature type="compositionally biased region" description="Acidic residues" evidence="10">
    <location>
        <begin position="217"/>
        <end position="235"/>
    </location>
</feature>
<dbReference type="PROSITE" id="PS51873">
    <property type="entry name" value="TRIAD"/>
    <property type="match status" value="1"/>
</dbReference>
<evidence type="ECO:0000313" key="13">
    <source>
        <dbReference type="EMBL" id="KAJ8064808.1"/>
    </source>
</evidence>
<organism evidence="13 14">
    <name type="scientific">Sclerotinia nivalis</name>
    <dbReference type="NCBI Taxonomy" id="352851"/>
    <lineage>
        <taxon>Eukaryota</taxon>
        <taxon>Fungi</taxon>
        <taxon>Dikarya</taxon>
        <taxon>Ascomycota</taxon>
        <taxon>Pezizomycotina</taxon>
        <taxon>Leotiomycetes</taxon>
        <taxon>Helotiales</taxon>
        <taxon>Sclerotiniaceae</taxon>
        <taxon>Sclerotinia</taxon>
    </lineage>
</organism>
<dbReference type="InterPro" id="IPR031127">
    <property type="entry name" value="E3_UB_ligase_RBR"/>
</dbReference>
<feature type="domain" description="RING-type" evidence="11">
    <location>
        <begin position="292"/>
        <end position="346"/>
    </location>
</feature>
<name>A0A9X0AM15_9HELO</name>
<dbReference type="InterPro" id="IPR001841">
    <property type="entry name" value="Znf_RING"/>
</dbReference>
<accession>A0A9X0AM15</accession>
<dbReference type="SMART" id="SM00647">
    <property type="entry name" value="IBR"/>
    <property type="match status" value="2"/>
</dbReference>
<feature type="region of interest" description="Disordered" evidence="10">
    <location>
        <begin position="70"/>
        <end position="140"/>
    </location>
</feature>
<keyword evidence="5" id="KW-0677">Repeat</keyword>
<dbReference type="InterPro" id="IPR002867">
    <property type="entry name" value="IBR_dom"/>
</dbReference>
<dbReference type="CDD" id="cd20335">
    <property type="entry name" value="BRcat_RBR"/>
    <property type="match status" value="1"/>
</dbReference>
<keyword evidence="8" id="KW-0862">Zinc</keyword>
<evidence type="ECO:0000259" key="11">
    <source>
        <dbReference type="PROSITE" id="PS50089"/>
    </source>
</evidence>
<dbReference type="Pfam" id="PF26200">
    <property type="entry name" value="Rcat_RNF216"/>
    <property type="match status" value="1"/>
</dbReference>
<dbReference type="Gene3D" id="1.20.120.1750">
    <property type="match status" value="1"/>
</dbReference>
<evidence type="ECO:0000256" key="2">
    <source>
        <dbReference type="ARBA" id="ARBA00012251"/>
    </source>
</evidence>
<evidence type="ECO:0000256" key="8">
    <source>
        <dbReference type="ARBA" id="ARBA00022833"/>
    </source>
</evidence>
<dbReference type="EC" id="2.3.2.31" evidence="2"/>
<evidence type="ECO:0000256" key="6">
    <source>
        <dbReference type="ARBA" id="ARBA00022771"/>
    </source>
</evidence>
<protein>
    <recommendedName>
        <fullName evidence="2">RBR-type E3 ubiquitin transferase</fullName>
        <ecNumber evidence="2">2.3.2.31</ecNumber>
    </recommendedName>
</protein>
<keyword evidence="3" id="KW-0808">Transferase</keyword>
<evidence type="ECO:0000256" key="7">
    <source>
        <dbReference type="ARBA" id="ARBA00022786"/>
    </source>
</evidence>
<feature type="compositionally biased region" description="Acidic residues" evidence="10">
    <location>
        <begin position="86"/>
        <end position="112"/>
    </location>
</feature>
<comment type="caution">
    <text evidence="13">The sequence shown here is derived from an EMBL/GenBank/DDBJ whole genome shotgun (WGS) entry which is preliminary data.</text>
</comment>
<dbReference type="PANTHER" id="PTHR11685">
    <property type="entry name" value="RBR FAMILY RING FINGER AND IBR DOMAIN-CONTAINING"/>
    <property type="match status" value="1"/>
</dbReference>
<dbReference type="Pfam" id="PF01485">
    <property type="entry name" value="IBR"/>
    <property type="match status" value="1"/>
</dbReference>
<dbReference type="InterPro" id="IPR044066">
    <property type="entry name" value="TRIAD_supradom"/>
</dbReference>
<evidence type="ECO:0000256" key="1">
    <source>
        <dbReference type="ARBA" id="ARBA00001798"/>
    </source>
</evidence>
<gene>
    <name evidence="13" type="ORF">OCU04_007118</name>
</gene>
<evidence type="ECO:0000256" key="9">
    <source>
        <dbReference type="PROSITE-ProRule" id="PRU00175"/>
    </source>
</evidence>
<keyword evidence="4" id="KW-0479">Metal-binding</keyword>
<evidence type="ECO:0000256" key="4">
    <source>
        <dbReference type="ARBA" id="ARBA00022723"/>
    </source>
</evidence>
<evidence type="ECO:0000256" key="3">
    <source>
        <dbReference type="ARBA" id="ARBA00022679"/>
    </source>
</evidence>
<feature type="compositionally biased region" description="Basic residues" evidence="10">
    <location>
        <begin position="245"/>
        <end position="257"/>
    </location>
</feature>
<dbReference type="CDD" id="cd22584">
    <property type="entry name" value="Rcat_RBR_unk"/>
    <property type="match status" value="1"/>
</dbReference>
<feature type="region of interest" description="Disordered" evidence="10">
    <location>
        <begin position="156"/>
        <end position="262"/>
    </location>
</feature>
<dbReference type="AlphaFoldDB" id="A0A9X0AM15"/>
<sequence length="591" mass="66942">MSFDYKSSEVFGLDFKQHDARSIRHILKHYGELPEKQGDRLALFLRLQSFEKNLHEDDCEKIKNWLVNGGDLPSRRPVNPVIAHEEESEEKSEKESEEESEKEESEEEEDADEGNREEGDEEDSDGSSSSESLNSAISGHEFRIEDLDSYPMEYDLFDLMPTHPDNPERANYIFDTEPESTSEPETTEDDDESQESDEDESDEEESDEKSDEKESDEKESDEEESDGEESDEETEKEAVEATRSAKGKRIPKAKKTLKAAVESDSGYDADTGYYASKKADKKVEHPPFRVECAICAETVLKSETWCSITDTCEHPNGDRTCKACLNTSISTAVEYGLLNGIKCPLCPAVLTYNDILQKVSADVFKRYSYLREKASRPDTFTMCLGPNCGGGQIHEGPEPLMICNHCKFKTCVKHKLPWHEGQSCDDFDIEDSQIERLEQEEATAKLLAKDSRMCPQCQECVVRSEGCDHMQCRCGKSWCYLCGVDWENIIRLGGTAHGRNCPNHPDSFKLSRNQISARETNLTQLVHGGPVNERLTKAKYAKQKQRRDEMRPLALAAAEQRMKDQALTKEKSPPSGPPKKRAKLIAPWEEH</sequence>
<evidence type="ECO:0000259" key="12">
    <source>
        <dbReference type="PROSITE" id="PS51873"/>
    </source>
</evidence>
<comment type="catalytic activity">
    <reaction evidence="1">
        <text>[E2 ubiquitin-conjugating enzyme]-S-ubiquitinyl-L-cysteine + [acceptor protein]-L-lysine = [E2 ubiquitin-conjugating enzyme]-L-cysteine + [acceptor protein]-N(6)-ubiquitinyl-L-lysine.</text>
        <dbReference type="EC" id="2.3.2.31"/>
    </reaction>
</comment>
<evidence type="ECO:0000313" key="14">
    <source>
        <dbReference type="Proteomes" id="UP001152300"/>
    </source>
</evidence>
<dbReference type="GO" id="GO:0016567">
    <property type="term" value="P:protein ubiquitination"/>
    <property type="evidence" value="ECO:0007669"/>
    <property type="project" value="InterPro"/>
</dbReference>
<dbReference type="SUPFAM" id="SSF57850">
    <property type="entry name" value="RING/U-box"/>
    <property type="match status" value="3"/>
</dbReference>
<dbReference type="GO" id="GO:0061630">
    <property type="term" value="F:ubiquitin protein ligase activity"/>
    <property type="evidence" value="ECO:0007669"/>
    <property type="project" value="UniProtKB-EC"/>
</dbReference>
<dbReference type="PROSITE" id="PS50089">
    <property type="entry name" value="ZF_RING_2"/>
    <property type="match status" value="1"/>
</dbReference>
<keyword evidence="14" id="KW-1185">Reference proteome</keyword>
<feature type="region of interest" description="Disordered" evidence="10">
    <location>
        <begin position="542"/>
        <end position="591"/>
    </location>
</feature>
<evidence type="ECO:0000256" key="5">
    <source>
        <dbReference type="ARBA" id="ARBA00022737"/>
    </source>
</evidence>
<dbReference type="Proteomes" id="UP001152300">
    <property type="component" value="Unassembled WGS sequence"/>
</dbReference>
<proteinExistence type="predicted"/>
<feature type="compositionally biased region" description="Acidic residues" evidence="10">
    <location>
        <begin position="176"/>
        <end position="209"/>
    </location>
</feature>
<feature type="domain" description="RING-type" evidence="12">
    <location>
        <begin position="288"/>
        <end position="510"/>
    </location>
</feature>
<dbReference type="EMBL" id="JAPEIS010000007">
    <property type="protein sequence ID" value="KAJ8064808.1"/>
    <property type="molecule type" value="Genomic_DNA"/>
</dbReference>
<evidence type="ECO:0000256" key="10">
    <source>
        <dbReference type="SAM" id="MobiDB-lite"/>
    </source>
</evidence>
<keyword evidence="7" id="KW-0833">Ubl conjugation pathway</keyword>
<keyword evidence="6 9" id="KW-0863">Zinc-finger</keyword>
<feature type="compositionally biased region" description="Basic and acidic residues" evidence="10">
    <location>
        <begin position="560"/>
        <end position="572"/>
    </location>
</feature>
<dbReference type="GO" id="GO:0008270">
    <property type="term" value="F:zinc ion binding"/>
    <property type="evidence" value="ECO:0007669"/>
    <property type="project" value="UniProtKB-KW"/>
</dbReference>